<proteinExistence type="predicted"/>
<dbReference type="KEGG" id="ssof:SULC_0864"/>
<dbReference type="Proteomes" id="UP000033057">
    <property type="component" value="Chromosome"/>
</dbReference>
<evidence type="ECO:0000313" key="6">
    <source>
        <dbReference type="EMBL" id="AZF72928.1"/>
    </source>
</evidence>
<evidence type="ECO:0000313" key="22">
    <source>
        <dbReference type="Proteomes" id="UP000594632"/>
    </source>
</evidence>
<evidence type="ECO:0000313" key="8">
    <source>
        <dbReference type="EMBL" id="AZF78160.1"/>
    </source>
</evidence>
<dbReference type="Proteomes" id="UP000594632">
    <property type="component" value="Chromosome"/>
</dbReference>
<reference evidence="15 16" key="2">
    <citation type="journal article" date="2018" name="Proc. Natl. Acad. Sci. U.S.A.">
        <title>Nonmutational mechanism of inheritance in the Archaeon Sulfolobus solfataricus.</title>
        <authorList>
            <person name="Payne S."/>
            <person name="McCarthy S."/>
            <person name="Johnson T."/>
            <person name="North E."/>
            <person name="Blum P."/>
        </authorList>
    </citation>
    <scope>NUCLEOTIDE SEQUENCE [LARGE SCALE GENOMIC DNA]</scope>
    <source>
        <strain evidence="5 15">SARC-H</strain>
        <strain evidence="6 19">SARC-I</strain>
        <strain evidence="8 20">SARC-N</strain>
        <strain evidence="9 21">SARC-O</strain>
        <strain evidence="10 16">SUL120</strain>
        <strain evidence="4 17">SULG</strain>
        <strain evidence="7 18">SULM</strain>
    </source>
</reference>
<dbReference type="Proteomes" id="UP000273194">
    <property type="component" value="Chromosome"/>
</dbReference>
<evidence type="ECO:0000313" key="13">
    <source>
        <dbReference type="Proteomes" id="UP000033085"/>
    </source>
</evidence>
<sequence length="120" mass="13467">MSDLYAIMVISGEDEKLYMAYITAIGYASSGNKVYMFFTMDGLRGVTKEIEKIQLPNVKPLSYYYENLIELGGDDIELTACEFGMKVKNVNHERLLDKVKISGVSEFALKSSEAKATLIF</sequence>
<evidence type="ECO:0000313" key="3">
    <source>
        <dbReference type="EMBL" id="AKA78612.1"/>
    </source>
</evidence>
<dbReference type="GeneID" id="15298664"/>
<dbReference type="EMBL" id="CP033237">
    <property type="protein sequence ID" value="AZF72928.1"/>
    <property type="molecule type" value="Genomic_DNA"/>
</dbReference>
<dbReference type="EMBL" id="CP011056">
    <property type="protein sequence ID" value="AKA75920.1"/>
    <property type="molecule type" value="Genomic_DNA"/>
</dbReference>
<reference evidence="11 22" key="4">
    <citation type="journal article" date="2020" name="Nat. Commun.">
        <title>The structures of two archaeal type IV pili illuminate evolutionary relationships.</title>
        <authorList>
            <person name="Wang F."/>
            <person name="Baquero D.P."/>
            <person name="Su Z."/>
            <person name="Beltran L.C."/>
            <person name="Prangishvili D."/>
            <person name="Krupovic M."/>
            <person name="Egelman E.H."/>
        </authorList>
    </citation>
    <scope>NUCLEOTIDE SEQUENCE [LARGE SCALE GENOMIC DNA]</scope>
    <source>
        <strain evidence="11 22">POZ149</strain>
    </source>
</reference>
<dbReference type="PATRIC" id="fig|2287.6.peg.915"/>
<dbReference type="Pfam" id="PF02635">
    <property type="entry name" value="DsrE"/>
    <property type="match status" value="1"/>
</dbReference>
<evidence type="ECO:0000313" key="7">
    <source>
        <dbReference type="EMBL" id="AZF75552.1"/>
    </source>
</evidence>
<evidence type="ECO:0000313" key="17">
    <source>
        <dbReference type="Proteomes" id="UP000273194"/>
    </source>
</evidence>
<gene>
    <name evidence="11" type="ORF">HFC64_10690</name>
    <name evidence="3" type="ORF">SULA_0863</name>
    <name evidence="1" type="ORF">SULB_0865</name>
    <name evidence="2" type="ORF">SULC_0864</name>
    <name evidence="4" type="ORF">SULG_04210</name>
    <name evidence="5" type="ORF">SULH_04210</name>
    <name evidence="6" type="ORF">SULI_04210</name>
    <name evidence="7" type="ORF">SULM_04210</name>
    <name evidence="8" type="ORF">SULN_04210</name>
    <name evidence="9" type="ORF">SULO_04220</name>
    <name evidence="10" type="ORF">SULZ_04455</name>
</gene>
<evidence type="ECO:0000313" key="12">
    <source>
        <dbReference type="Proteomes" id="UP000033057"/>
    </source>
</evidence>
<dbReference type="EMBL" id="CP011055">
    <property type="protein sequence ID" value="AKA73220.1"/>
    <property type="molecule type" value="Genomic_DNA"/>
</dbReference>
<evidence type="ECO:0000313" key="10">
    <source>
        <dbReference type="EMBL" id="AZF83404.1"/>
    </source>
</evidence>
<dbReference type="PANTHER" id="PTHR34655">
    <property type="entry name" value="CONSERVED WITHIN P. AEROPHILUM"/>
    <property type="match status" value="1"/>
</dbReference>
<dbReference type="RefSeq" id="WP_009989104.1">
    <property type="nucleotide sequence ID" value="NZ_CP011055.2"/>
</dbReference>
<dbReference type="EMBL" id="CP033238">
    <property type="protein sequence ID" value="AZF75552.1"/>
    <property type="molecule type" value="Genomic_DNA"/>
</dbReference>
<evidence type="ECO:0000313" key="2">
    <source>
        <dbReference type="EMBL" id="AKA75920.1"/>
    </source>
</evidence>
<reference evidence="3" key="3">
    <citation type="submission" date="2018-10" db="EMBL/GenBank/DDBJ databases">
        <authorList>
            <person name="McCarthy S."/>
            <person name="Gradnigo J."/>
            <person name="Johnson T."/>
            <person name="Payne S."/>
            <person name="Lipzen A."/>
            <person name="Schackwitz W."/>
            <person name="Martin J."/>
            <person name="Moriyama E."/>
            <person name="Blum P."/>
        </authorList>
    </citation>
    <scope>NUCLEOTIDE SEQUENCE</scope>
    <source>
        <strain evidence="1">SARC-B</strain>
        <strain evidence="2">SARC-C</strain>
        <strain evidence="3">SULA</strain>
    </source>
</reference>
<dbReference type="Proteomes" id="UP000275843">
    <property type="component" value="Chromosome"/>
</dbReference>
<dbReference type="KEGG" id="ssol:SULB_0865"/>
<organism evidence="3 14">
    <name type="scientific">Saccharolobus solfataricus</name>
    <name type="common">Sulfolobus solfataricus</name>
    <dbReference type="NCBI Taxonomy" id="2287"/>
    <lineage>
        <taxon>Archaea</taxon>
        <taxon>Thermoproteota</taxon>
        <taxon>Thermoprotei</taxon>
        <taxon>Sulfolobales</taxon>
        <taxon>Sulfolobaceae</taxon>
        <taxon>Saccharolobus</taxon>
    </lineage>
</organism>
<evidence type="ECO:0000313" key="21">
    <source>
        <dbReference type="Proteomes" id="UP000282269"/>
    </source>
</evidence>
<dbReference type="EMBL" id="CP033240">
    <property type="protein sequence ID" value="AZF80765.1"/>
    <property type="molecule type" value="Genomic_DNA"/>
</dbReference>
<dbReference type="EMBL" id="CP011057">
    <property type="protein sequence ID" value="AKA78612.1"/>
    <property type="molecule type" value="Genomic_DNA"/>
</dbReference>
<dbReference type="EMBL" id="CP033236">
    <property type="protein sequence ID" value="AZF70308.1"/>
    <property type="molecule type" value="Genomic_DNA"/>
</dbReference>
<evidence type="ECO:0000313" key="9">
    <source>
        <dbReference type="EMBL" id="AZF80765.1"/>
    </source>
</evidence>
<dbReference type="InterPro" id="IPR003787">
    <property type="entry name" value="Sulphur_relay_DsrE/F-like"/>
</dbReference>
<dbReference type="PANTHER" id="PTHR34655:SF2">
    <property type="entry name" value="PEROXIREDOXIN FAMILY PROTEIN"/>
    <property type="match status" value="1"/>
</dbReference>
<dbReference type="InterPro" id="IPR027396">
    <property type="entry name" value="DsrEFH-like"/>
</dbReference>
<evidence type="ECO:0000313" key="18">
    <source>
        <dbReference type="Proteomes" id="UP000273443"/>
    </source>
</evidence>
<dbReference type="SUPFAM" id="SSF75169">
    <property type="entry name" value="DsrEFH-like"/>
    <property type="match status" value="1"/>
</dbReference>
<dbReference type="EMBL" id="CP033241">
    <property type="protein sequence ID" value="AZF83404.1"/>
    <property type="molecule type" value="Genomic_DNA"/>
</dbReference>
<dbReference type="EMBL" id="CP033235">
    <property type="protein sequence ID" value="AZF67688.1"/>
    <property type="molecule type" value="Genomic_DNA"/>
</dbReference>
<evidence type="ECO:0000313" key="1">
    <source>
        <dbReference type="EMBL" id="AKA73220.1"/>
    </source>
</evidence>
<dbReference type="AlphaFoldDB" id="A0A0E3MF58"/>
<reference evidence="12 13" key="1">
    <citation type="journal article" date="2015" name="Genome Announc.">
        <title>Complete Genome Sequence of Sulfolobus solfataricus Strain 98/2 and Evolved Derivatives.</title>
        <authorList>
            <person name="McCarthy S."/>
            <person name="Gradnigo J."/>
            <person name="Johnson T."/>
            <person name="Payne S."/>
            <person name="Lipzen A."/>
            <person name="Martin J."/>
            <person name="Schackwitz W."/>
            <person name="Moriyama E."/>
            <person name="Blum P."/>
        </authorList>
    </citation>
    <scope>NUCLEOTIDE SEQUENCE [LARGE SCALE GENOMIC DNA]</scope>
    <source>
        <strain evidence="12">98/2 SULC</strain>
        <strain evidence="1">SARC-B</strain>
        <strain evidence="2">SARC-C</strain>
        <strain evidence="3 14">SULA</strain>
        <strain evidence="13">SULB</strain>
    </source>
</reference>
<evidence type="ECO:0000313" key="11">
    <source>
        <dbReference type="EMBL" id="QPG50199.1"/>
    </source>
</evidence>
<evidence type="ECO:0000313" key="16">
    <source>
        <dbReference type="Proteomes" id="UP000269431"/>
    </source>
</evidence>
<dbReference type="Proteomes" id="UP000273443">
    <property type="component" value="Chromosome"/>
</dbReference>
<dbReference type="Proteomes" id="UP000033106">
    <property type="component" value="Chromosome"/>
</dbReference>
<dbReference type="KEGG" id="ssoa:SULA_0863"/>
<dbReference type="Proteomes" id="UP000282269">
    <property type="component" value="Chromosome"/>
</dbReference>
<evidence type="ECO:0000313" key="14">
    <source>
        <dbReference type="Proteomes" id="UP000033106"/>
    </source>
</evidence>
<dbReference type="Proteomes" id="UP000033085">
    <property type="component" value="Chromosome"/>
</dbReference>
<accession>A0A0E3MF58</accession>
<dbReference type="EMBL" id="CP033239">
    <property type="protein sequence ID" value="AZF78160.1"/>
    <property type="molecule type" value="Genomic_DNA"/>
</dbReference>
<dbReference type="OMA" id="MFFTMDA"/>
<dbReference type="Proteomes" id="UP000267993">
    <property type="component" value="Chromosome"/>
</dbReference>
<evidence type="ECO:0000313" key="5">
    <source>
        <dbReference type="EMBL" id="AZF70308.1"/>
    </source>
</evidence>
<dbReference type="EMBL" id="CP050869">
    <property type="protein sequence ID" value="QPG50199.1"/>
    <property type="molecule type" value="Genomic_DNA"/>
</dbReference>
<evidence type="ECO:0000313" key="4">
    <source>
        <dbReference type="EMBL" id="AZF67688.1"/>
    </source>
</evidence>
<dbReference type="Gene3D" id="3.40.1260.10">
    <property type="entry name" value="DsrEFH-like"/>
    <property type="match status" value="1"/>
</dbReference>
<evidence type="ECO:0000313" key="15">
    <source>
        <dbReference type="Proteomes" id="UP000267993"/>
    </source>
</evidence>
<dbReference type="Proteomes" id="UP000278715">
    <property type="component" value="Chromosome"/>
</dbReference>
<evidence type="ECO:0000313" key="20">
    <source>
        <dbReference type="Proteomes" id="UP000278715"/>
    </source>
</evidence>
<evidence type="ECO:0000313" key="19">
    <source>
        <dbReference type="Proteomes" id="UP000275843"/>
    </source>
</evidence>
<name>A0A0E3MF58_SACSO</name>
<protein>
    <submittedName>
        <fullName evidence="3">Peroxiredoxin</fullName>
    </submittedName>
</protein>
<dbReference type="Proteomes" id="UP000269431">
    <property type="component" value="Chromosome"/>
</dbReference>